<dbReference type="EMBL" id="RPFW01000001">
    <property type="protein sequence ID" value="TVZ06917.1"/>
    <property type="molecule type" value="Genomic_DNA"/>
</dbReference>
<proteinExistence type="inferred from homology"/>
<organism evidence="4 5">
    <name type="scientific">Trebonia kvetii</name>
    <dbReference type="NCBI Taxonomy" id="2480626"/>
    <lineage>
        <taxon>Bacteria</taxon>
        <taxon>Bacillati</taxon>
        <taxon>Actinomycetota</taxon>
        <taxon>Actinomycetes</taxon>
        <taxon>Streptosporangiales</taxon>
        <taxon>Treboniaceae</taxon>
        <taxon>Trebonia</taxon>
    </lineage>
</organism>
<dbReference type="Pfam" id="PF13607">
    <property type="entry name" value="Succ_CoA_lig"/>
    <property type="match status" value="1"/>
</dbReference>
<dbReference type="SMART" id="SM00881">
    <property type="entry name" value="CoA_binding"/>
    <property type="match status" value="1"/>
</dbReference>
<dbReference type="AlphaFoldDB" id="A0A6P2C7D4"/>
<keyword evidence="2" id="KW-0067">ATP-binding</keyword>
<dbReference type="Gene3D" id="3.40.50.720">
    <property type="entry name" value="NAD(P)-binding Rossmann-like Domain"/>
    <property type="match status" value="1"/>
</dbReference>
<dbReference type="InterPro" id="IPR011761">
    <property type="entry name" value="ATP-grasp"/>
</dbReference>
<dbReference type="SUPFAM" id="SSF51735">
    <property type="entry name" value="NAD(P)-binding Rossmann-fold domains"/>
    <property type="match status" value="1"/>
</dbReference>
<name>A0A6P2C7D4_9ACTN</name>
<dbReference type="PANTHER" id="PTHR42793:SF4">
    <property type="entry name" value="BLL6376 PROTEIN"/>
    <property type="match status" value="1"/>
</dbReference>
<dbReference type="InterPro" id="IPR016102">
    <property type="entry name" value="Succinyl-CoA_synth-like"/>
</dbReference>
<dbReference type="Gene3D" id="3.30.470.20">
    <property type="entry name" value="ATP-grasp fold, B domain"/>
    <property type="match status" value="1"/>
</dbReference>
<evidence type="ECO:0000256" key="1">
    <source>
        <dbReference type="ARBA" id="ARBA00060888"/>
    </source>
</evidence>
<dbReference type="GO" id="GO:0046872">
    <property type="term" value="F:metal ion binding"/>
    <property type="evidence" value="ECO:0007669"/>
    <property type="project" value="InterPro"/>
</dbReference>
<dbReference type="InterPro" id="IPR003781">
    <property type="entry name" value="CoA-bd"/>
</dbReference>
<feature type="domain" description="ATP-grasp" evidence="3">
    <location>
        <begin position="508"/>
        <end position="544"/>
    </location>
</feature>
<dbReference type="GO" id="GO:0043758">
    <property type="term" value="F:acetate-CoA ligase (ADP-forming) activity"/>
    <property type="evidence" value="ECO:0007669"/>
    <property type="project" value="InterPro"/>
</dbReference>
<dbReference type="InterPro" id="IPR043938">
    <property type="entry name" value="Ligase_CoA_dom"/>
</dbReference>
<protein>
    <submittedName>
        <fullName evidence="4">CoA-binding protein</fullName>
    </submittedName>
</protein>
<comment type="similarity">
    <text evidence="1">In the N-terminal section; belongs to the acetate CoA ligase alpha subunit family.</text>
</comment>
<comment type="caution">
    <text evidence="4">The sequence shown here is derived from an EMBL/GenBank/DDBJ whole genome shotgun (WGS) entry which is preliminary data.</text>
</comment>
<dbReference type="GO" id="GO:0005524">
    <property type="term" value="F:ATP binding"/>
    <property type="evidence" value="ECO:0007669"/>
    <property type="project" value="UniProtKB-UniRule"/>
</dbReference>
<evidence type="ECO:0000256" key="2">
    <source>
        <dbReference type="PROSITE-ProRule" id="PRU00409"/>
    </source>
</evidence>
<dbReference type="Pfam" id="PF13380">
    <property type="entry name" value="CoA_binding_2"/>
    <property type="match status" value="1"/>
</dbReference>
<dbReference type="PANTHER" id="PTHR42793">
    <property type="entry name" value="COA BINDING DOMAIN CONTAINING PROTEIN"/>
    <property type="match status" value="1"/>
</dbReference>
<reference evidence="4 5" key="1">
    <citation type="submission" date="2018-11" db="EMBL/GenBank/DDBJ databases">
        <title>Trebonia kvetii gen.nov., sp.nov., a novel acidophilic actinobacterium, and proposal of the new actinobacterial family Treboniaceae fam. nov.</title>
        <authorList>
            <person name="Rapoport D."/>
            <person name="Sagova-Mareckova M."/>
            <person name="Sedlacek I."/>
            <person name="Provaznik J."/>
            <person name="Kralova S."/>
            <person name="Pavlinic D."/>
            <person name="Benes V."/>
            <person name="Kopecky J."/>
        </authorList>
    </citation>
    <scope>NUCLEOTIDE SEQUENCE [LARGE SCALE GENOMIC DNA]</scope>
    <source>
        <strain evidence="4 5">15Tr583</strain>
    </source>
</reference>
<dbReference type="Pfam" id="PF19045">
    <property type="entry name" value="Ligase_CoA_2"/>
    <property type="match status" value="1"/>
</dbReference>
<dbReference type="Proteomes" id="UP000460272">
    <property type="component" value="Unassembled WGS sequence"/>
</dbReference>
<evidence type="ECO:0000313" key="4">
    <source>
        <dbReference type="EMBL" id="TVZ06917.1"/>
    </source>
</evidence>
<dbReference type="OrthoDB" id="190266at2"/>
<dbReference type="FunFam" id="3.30.1490.20:FF:000020">
    <property type="entry name" value="Protein lysine acetyltransferase"/>
    <property type="match status" value="1"/>
</dbReference>
<sequence>MPATSDSSDSRTAEQVRQLFNPRSIALIGATDKSRWSWSTWGNLITHKFAGPVYLVNPRGIPVHGQVSYASVADLPEPVDLAFVMVPTSAVLGVLAEVADAGIRSAVLLTSGFAEVGEEGAQLEHQVVNLARKWGLTILGPNGNGFINAAAGITPYGLPIEPPLLRGPVGVVLQSGALASGVLNFAQSRNVGTSLLVSMGNESMVQMTDVMRYLIDDEATRVITLFIESIRKPAEFLALAREALAKGKPIVALKVGRSQAGAKVAKAHTGSLVGDDAVVDVVFRQNGVIRVDSLEDLVITSGLLAGTGPLPGRRFGFVTASGGACEIIADRSQDEGIEIPEFAPQTMSRLREVLPAFAATQNPIDVTGYILIDNQLMRKALLTVADDPGLDALVLATDLPKIAPPDPAPMIELFRGTAEILRNSPKPIVVMGNTLTDITPFGRQVAAETGYPGVLGGIHHGLTALGRAVAWSEAYRSAGQRVSPVTGQPAPVELAQEPEAAWSEHRASRFLAGHGIPVVPGVLAASPDAAAAAADELGYPVVVKLAADDVTHKSDIGGVKVGLRTAEAVRAAYADVVGAGQEAGADVQGALVQPMRDGGIELLVGVITDPAWGLVLAVGFGGVWVEILKDTALLVLPAGRDQILSALKNLRGARLFDGPRGTEKADLDAVADAIAAIAALAGRLGDRLETLEVNPLLVRGSQVEALDALITWRPRT</sequence>
<dbReference type="InterPro" id="IPR032875">
    <property type="entry name" value="Succ_CoA_lig_flav_dom"/>
</dbReference>
<evidence type="ECO:0000259" key="3">
    <source>
        <dbReference type="PROSITE" id="PS50975"/>
    </source>
</evidence>
<dbReference type="SUPFAM" id="SSF52210">
    <property type="entry name" value="Succinyl-CoA synthetase domains"/>
    <property type="match status" value="2"/>
</dbReference>
<dbReference type="SUPFAM" id="SSF56059">
    <property type="entry name" value="Glutathione synthetase ATP-binding domain-like"/>
    <property type="match status" value="1"/>
</dbReference>
<dbReference type="Gene3D" id="3.30.1490.20">
    <property type="entry name" value="ATP-grasp fold, A domain"/>
    <property type="match status" value="1"/>
</dbReference>
<evidence type="ECO:0000313" key="5">
    <source>
        <dbReference type="Proteomes" id="UP000460272"/>
    </source>
</evidence>
<dbReference type="Pfam" id="PF13549">
    <property type="entry name" value="ATP-grasp_5"/>
    <property type="match status" value="1"/>
</dbReference>
<dbReference type="PROSITE" id="PS50975">
    <property type="entry name" value="ATP_GRASP"/>
    <property type="match status" value="1"/>
</dbReference>
<dbReference type="InterPro" id="IPR036291">
    <property type="entry name" value="NAD(P)-bd_dom_sf"/>
</dbReference>
<dbReference type="InterPro" id="IPR013815">
    <property type="entry name" value="ATP_grasp_subdomain_1"/>
</dbReference>
<accession>A0A6P2C7D4</accession>
<dbReference type="Gene3D" id="3.40.50.261">
    <property type="entry name" value="Succinyl-CoA synthetase domains"/>
    <property type="match status" value="2"/>
</dbReference>
<dbReference type="RefSeq" id="WP_145851673.1">
    <property type="nucleotide sequence ID" value="NZ_RPFW01000001.1"/>
</dbReference>
<gene>
    <name evidence="4" type="ORF">EAS64_06170</name>
</gene>
<keyword evidence="5" id="KW-1185">Reference proteome</keyword>
<keyword evidence="2" id="KW-0547">Nucleotide-binding</keyword>